<sequence length="151" mass="15730">MKKAMQICTAVALSSVVTLAAAADGLVAVKSPHSAQVTMDKLESVAKEKGLNIFARIDHAAGAEKIGKTLRPTAVLIFGNPQGGTPFMECAQSVGIDLPLKALVWQDEASQVWVGYNDPAWIAKRHGAESCAVVPNLQKALQGLTAAAVAP</sequence>
<protein>
    <recommendedName>
        <fullName evidence="2">DUF302 domain-containing protein</fullName>
    </recommendedName>
</protein>
<feature type="chain" id="PRO_5044549663" description="DUF302 domain-containing protein" evidence="1">
    <location>
        <begin position="24"/>
        <end position="151"/>
    </location>
</feature>
<dbReference type="Proteomes" id="UP000185680">
    <property type="component" value="Chromosome"/>
</dbReference>
<keyword evidence="5" id="KW-1185">Reference proteome</keyword>
<dbReference type="PANTHER" id="PTHR38342:SF2">
    <property type="entry name" value="INNER MEMBRANE OR EXPORTED"/>
    <property type="match status" value="1"/>
</dbReference>
<dbReference type="PANTHER" id="PTHR38342">
    <property type="entry name" value="SLR5037 PROTEIN"/>
    <property type="match status" value="1"/>
</dbReference>
<gene>
    <name evidence="3" type="ORF">LPB072_17770</name>
    <name evidence="4" type="ORF">LPB72_03265</name>
</gene>
<evidence type="ECO:0000313" key="4">
    <source>
        <dbReference type="EMBL" id="OAD43569.1"/>
    </source>
</evidence>
<dbReference type="AlphaFoldDB" id="A0A167ITG7"/>
<organism evidence="3 6">
    <name type="scientific">Hydrogenophaga crassostreae</name>
    <dbReference type="NCBI Taxonomy" id="1763535"/>
    <lineage>
        <taxon>Bacteria</taxon>
        <taxon>Pseudomonadati</taxon>
        <taxon>Pseudomonadota</taxon>
        <taxon>Betaproteobacteria</taxon>
        <taxon>Burkholderiales</taxon>
        <taxon>Comamonadaceae</taxon>
        <taxon>Hydrogenophaga</taxon>
    </lineage>
</organism>
<dbReference type="RefSeq" id="WP_066085504.1">
    <property type="nucleotide sequence ID" value="NZ_CP017476.1"/>
</dbReference>
<reference evidence="4 5" key="1">
    <citation type="submission" date="2016-02" db="EMBL/GenBank/DDBJ databases">
        <title>Draft genome sequence of Hydrogenophaga sp. LPB0072.</title>
        <authorList>
            <person name="Shin S.-K."/>
            <person name="Yi H."/>
        </authorList>
    </citation>
    <scope>NUCLEOTIDE SEQUENCE [LARGE SCALE GENOMIC DNA]</scope>
    <source>
        <strain evidence="4 5">LPB0072</strain>
    </source>
</reference>
<keyword evidence="1" id="KW-0732">Signal</keyword>
<proteinExistence type="predicted"/>
<accession>A0A167ITG7</accession>
<feature type="signal peptide" evidence="1">
    <location>
        <begin position="1"/>
        <end position="23"/>
    </location>
</feature>
<reference evidence="3 6" key="2">
    <citation type="submission" date="2016-10" db="EMBL/GenBank/DDBJ databases">
        <title>Hydorgenophaga sp. LPB0072 isolated from gastropod.</title>
        <authorList>
            <person name="Kim E."/>
            <person name="Yi H."/>
        </authorList>
    </citation>
    <scope>NUCLEOTIDE SEQUENCE [LARGE SCALE GENOMIC DNA]</scope>
    <source>
        <strain evidence="3 6">LPB0072</strain>
    </source>
</reference>
<dbReference type="Proteomes" id="UP000185657">
    <property type="component" value="Unassembled WGS sequence"/>
</dbReference>
<dbReference type="InterPro" id="IPR005180">
    <property type="entry name" value="DUF302"/>
</dbReference>
<dbReference type="EMBL" id="CP017476">
    <property type="protein sequence ID" value="AOW14406.1"/>
    <property type="molecule type" value="Genomic_DNA"/>
</dbReference>
<dbReference type="KEGG" id="hyl:LPB072_17770"/>
<evidence type="ECO:0000259" key="2">
    <source>
        <dbReference type="Pfam" id="PF03625"/>
    </source>
</evidence>
<feature type="domain" description="DUF302" evidence="2">
    <location>
        <begin position="57"/>
        <end position="119"/>
    </location>
</feature>
<dbReference type="SUPFAM" id="SSF103247">
    <property type="entry name" value="TT1751-like"/>
    <property type="match status" value="1"/>
</dbReference>
<name>A0A167ITG7_9BURK</name>
<evidence type="ECO:0000313" key="5">
    <source>
        <dbReference type="Proteomes" id="UP000185657"/>
    </source>
</evidence>
<evidence type="ECO:0000256" key="1">
    <source>
        <dbReference type="SAM" id="SignalP"/>
    </source>
</evidence>
<dbReference type="STRING" id="1763535.LPB072_17770"/>
<dbReference type="CDD" id="cd14797">
    <property type="entry name" value="DUF302"/>
    <property type="match status" value="1"/>
</dbReference>
<evidence type="ECO:0000313" key="6">
    <source>
        <dbReference type="Proteomes" id="UP000185680"/>
    </source>
</evidence>
<dbReference type="EMBL" id="LVWD01000003">
    <property type="protein sequence ID" value="OAD43569.1"/>
    <property type="molecule type" value="Genomic_DNA"/>
</dbReference>
<evidence type="ECO:0000313" key="3">
    <source>
        <dbReference type="EMBL" id="AOW14406.1"/>
    </source>
</evidence>
<dbReference type="Gene3D" id="3.30.310.70">
    <property type="entry name" value="TT1751-like domain"/>
    <property type="match status" value="1"/>
</dbReference>
<dbReference type="InterPro" id="IPR035923">
    <property type="entry name" value="TT1751-like_sf"/>
</dbReference>
<dbReference type="Pfam" id="PF03625">
    <property type="entry name" value="DUF302"/>
    <property type="match status" value="1"/>
</dbReference>